<dbReference type="EMBL" id="BSPQ01000001">
    <property type="protein sequence ID" value="GLS89184.1"/>
    <property type="molecule type" value="Genomic_DNA"/>
</dbReference>
<dbReference type="Pfam" id="PF08547">
    <property type="entry name" value="CIA30"/>
    <property type="match status" value="1"/>
</dbReference>
<comment type="similarity">
    <text evidence="1">Belongs to the CIA30 family.</text>
</comment>
<evidence type="ECO:0000313" key="3">
    <source>
        <dbReference type="EMBL" id="GLS89184.1"/>
    </source>
</evidence>
<dbReference type="InterPro" id="IPR013857">
    <property type="entry name" value="NADH-UbQ_OxRdtase-assoc_prot30"/>
</dbReference>
<organism evidence="3 4">
    <name type="scientific">Psychromonas marina</name>
    <dbReference type="NCBI Taxonomy" id="88364"/>
    <lineage>
        <taxon>Bacteria</taxon>
        <taxon>Pseudomonadati</taxon>
        <taxon>Pseudomonadota</taxon>
        <taxon>Gammaproteobacteria</taxon>
        <taxon>Alteromonadales</taxon>
        <taxon>Psychromonadaceae</taxon>
        <taxon>Psychromonas</taxon>
    </lineage>
</organism>
<dbReference type="GO" id="GO:0004527">
    <property type="term" value="F:exonuclease activity"/>
    <property type="evidence" value="ECO:0007669"/>
    <property type="project" value="UniProtKB-KW"/>
</dbReference>
<dbReference type="RefSeq" id="WP_284202298.1">
    <property type="nucleotide sequence ID" value="NZ_BSPQ01000001.1"/>
</dbReference>
<feature type="domain" description="NADH:ubiquinone oxidoreductase intermediate-associated protein 30" evidence="2">
    <location>
        <begin position="10"/>
        <end position="158"/>
    </location>
</feature>
<dbReference type="PANTHER" id="PTHR13194:SF19">
    <property type="entry name" value="NAD(P)-BINDING ROSSMANN-FOLD SUPERFAMILY PROTEIN"/>
    <property type="match status" value="1"/>
</dbReference>
<accession>A0ABQ6DVX9</accession>
<gene>
    <name evidence="3" type="ORF">GCM10007916_02510</name>
</gene>
<comment type="caution">
    <text evidence="3">The sequence shown here is derived from an EMBL/GenBank/DDBJ whole genome shotgun (WGS) entry which is preliminary data.</text>
</comment>
<dbReference type="InterPro" id="IPR008979">
    <property type="entry name" value="Galactose-bd-like_sf"/>
</dbReference>
<name>A0ABQ6DVX9_9GAMM</name>
<keyword evidence="3" id="KW-0269">Exonuclease</keyword>
<reference evidence="4" key="1">
    <citation type="journal article" date="2019" name="Int. J. Syst. Evol. Microbiol.">
        <title>The Global Catalogue of Microorganisms (GCM) 10K type strain sequencing project: providing services to taxonomists for standard genome sequencing and annotation.</title>
        <authorList>
            <consortium name="The Broad Institute Genomics Platform"/>
            <consortium name="The Broad Institute Genome Sequencing Center for Infectious Disease"/>
            <person name="Wu L."/>
            <person name="Ma J."/>
        </authorList>
    </citation>
    <scope>NUCLEOTIDE SEQUENCE [LARGE SCALE GENOMIC DNA]</scope>
    <source>
        <strain evidence="4">NBRC 103166</strain>
    </source>
</reference>
<protein>
    <submittedName>
        <fullName evidence="3">Exonuclease</fullName>
    </submittedName>
</protein>
<evidence type="ECO:0000313" key="4">
    <source>
        <dbReference type="Proteomes" id="UP001157353"/>
    </source>
</evidence>
<dbReference type="SUPFAM" id="SSF49785">
    <property type="entry name" value="Galactose-binding domain-like"/>
    <property type="match status" value="1"/>
</dbReference>
<dbReference type="InterPro" id="IPR039131">
    <property type="entry name" value="NDUFAF1"/>
</dbReference>
<dbReference type="PANTHER" id="PTHR13194">
    <property type="entry name" value="COMPLEX I INTERMEDIATE-ASSOCIATED PROTEIN 30"/>
    <property type="match status" value="1"/>
</dbReference>
<keyword evidence="4" id="KW-1185">Reference proteome</keyword>
<proteinExistence type="inferred from homology"/>
<dbReference type="Proteomes" id="UP001157353">
    <property type="component" value="Unassembled WGS sequence"/>
</dbReference>
<keyword evidence="3" id="KW-0378">Hydrolase</keyword>
<evidence type="ECO:0000259" key="2">
    <source>
        <dbReference type="Pfam" id="PF08547"/>
    </source>
</evidence>
<evidence type="ECO:0000256" key="1">
    <source>
        <dbReference type="ARBA" id="ARBA00007884"/>
    </source>
</evidence>
<keyword evidence="3" id="KW-0540">Nuclease</keyword>
<sequence length="165" mass="18592">MSDETLIISFTDPVIQHWDVINDSVMGGLSEGHAQHEAQALRFYGLISTENKGGFSSTYSQLIHLSKQIDCVAITIKGDGNTYQLRLRTVVMGKELLYKVDFPTNANQTETYRFHFTDFKASFRGSIIEDAPTLKADTVTNVGFMIASKQKKMFLLSVFEVEFYS</sequence>